<dbReference type="EMBL" id="KV449613">
    <property type="protein sequence ID" value="OAX31078.1"/>
    <property type="molecule type" value="Genomic_DNA"/>
</dbReference>
<dbReference type="AlphaFoldDB" id="A0A1B7MES0"/>
<dbReference type="InterPro" id="IPR027417">
    <property type="entry name" value="P-loop_NTPase"/>
</dbReference>
<name>A0A1B7MES0_9AGAM</name>
<dbReference type="InParanoid" id="A0A1B7MES0"/>
<accession>A0A1B7MES0</accession>
<keyword evidence="2" id="KW-1185">Reference proteome</keyword>
<dbReference type="Proteomes" id="UP000092154">
    <property type="component" value="Unassembled WGS sequence"/>
</dbReference>
<evidence type="ECO:0000313" key="2">
    <source>
        <dbReference type="Proteomes" id="UP000092154"/>
    </source>
</evidence>
<evidence type="ECO:0000313" key="1">
    <source>
        <dbReference type="EMBL" id="OAX31078.1"/>
    </source>
</evidence>
<dbReference type="SUPFAM" id="SSF52540">
    <property type="entry name" value="P-loop containing nucleoside triphosphate hydrolases"/>
    <property type="match status" value="1"/>
</dbReference>
<dbReference type="OrthoDB" id="2499463at2759"/>
<sequence>MPLPESIFLRKEPYDQSCSSLMLISLLASRHVVVKVATDAGKTLAVMLPLFFFPNKMAIAVTPLKLLQKDNVRLIIRTSHYTFLDLSTGQRVSSVQVPSIAINHDILIPRMTKHYGMYVNIIAGFCETDCKSKSVGVIRKPRRISMICSENFCIFTEATKINCSHQSSGGW</sequence>
<organism evidence="1 2">
    <name type="scientific">Rhizopogon vinicolor AM-OR11-026</name>
    <dbReference type="NCBI Taxonomy" id="1314800"/>
    <lineage>
        <taxon>Eukaryota</taxon>
        <taxon>Fungi</taxon>
        <taxon>Dikarya</taxon>
        <taxon>Basidiomycota</taxon>
        <taxon>Agaricomycotina</taxon>
        <taxon>Agaricomycetes</taxon>
        <taxon>Agaricomycetidae</taxon>
        <taxon>Boletales</taxon>
        <taxon>Suillineae</taxon>
        <taxon>Rhizopogonaceae</taxon>
        <taxon>Rhizopogon</taxon>
    </lineage>
</organism>
<dbReference type="Gene3D" id="3.40.50.300">
    <property type="entry name" value="P-loop containing nucleotide triphosphate hydrolases"/>
    <property type="match status" value="1"/>
</dbReference>
<reference evidence="1 2" key="1">
    <citation type="submission" date="2016-06" db="EMBL/GenBank/DDBJ databases">
        <title>Comparative genomics of the ectomycorrhizal sister species Rhizopogon vinicolor and Rhizopogon vesiculosus (Basidiomycota: Boletales) reveals a divergence of the mating type B locus.</title>
        <authorList>
            <consortium name="DOE Joint Genome Institute"/>
            <person name="Mujic A.B."/>
            <person name="Kuo A."/>
            <person name="Tritt A."/>
            <person name="Lipzen A."/>
            <person name="Chen C."/>
            <person name="Johnson J."/>
            <person name="Sharma A."/>
            <person name="Barry K."/>
            <person name="Grigoriev I.V."/>
            <person name="Spatafora J.W."/>
        </authorList>
    </citation>
    <scope>NUCLEOTIDE SEQUENCE [LARGE SCALE GENOMIC DNA]</scope>
    <source>
        <strain evidence="1 2">AM-OR11-026</strain>
    </source>
</reference>
<gene>
    <name evidence="1" type="ORF">K503DRAFT_122527</name>
</gene>
<evidence type="ECO:0008006" key="3">
    <source>
        <dbReference type="Google" id="ProtNLM"/>
    </source>
</evidence>
<proteinExistence type="predicted"/>
<protein>
    <recommendedName>
        <fullName evidence="3">DEAD/DEAH box helicase domain-containing protein</fullName>
    </recommendedName>
</protein>